<dbReference type="OrthoDB" id="9814092at2"/>
<keyword evidence="9 13" id="KW-0472">Membrane</keyword>
<dbReference type="Proteomes" id="UP000287865">
    <property type="component" value="Unassembled WGS sequence"/>
</dbReference>
<reference evidence="16 18" key="1">
    <citation type="journal article" date="2018" name="Front. Microbiol.">
        <title>Genome-Based Analysis Reveals the Taxonomy and Diversity of the Family Idiomarinaceae.</title>
        <authorList>
            <person name="Liu Y."/>
            <person name="Lai Q."/>
            <person name="Shao Z."/>
        </authorList>
    </citation>
    <scope>NUCLEOTIDE SEQUENCE [LARGE SCALE GENOMIC DNA]</scope>
    <source>
        <strain evidence="16 18">CF12-14</strain>
    </source>
</reference>
<evidence type="ECO:0000256" key="9">
    <source>
        <dbReference type="ARBA" id="ARBA00023136"/>
    </source>
</evidence>
<comment type="subcellular location">
    <subcellularLocation>
        <location evidence="1">Cell membrane</location>
        <topology evidence="1">Multi-pass membrane protein</topology>
    </subcellularLocation>
</comment>
<evidence type="ECO:0000256" key="10">
    <source>
        <dbReference type="ARBA" id="ARBA00023209"/>
    </source>
</evidence>
<dbReference type="EMBL" id="QLMD01000004">
    <property type="protein sequence ID" value="RAJ98938.1"/>
    <property type="molecule type" value="Genomic_DNA"/>
</dbReference>
<dbReference type="PANTHER" id="PTHR21248:SF22">
    <property type="entry name" value="PHOSPHOLIPASE D"/>
    <property type="match status" value="1"/>
</dbReference>
<keyword evidence="3" id="KW-0444">Lipid biosynthesis</keyword>
<dbReference type="EMBL" id="PIPK01000004">
    <property type="protein sequence ID" value="RUO25081.1"/>
    <property type="molecule type" value="Genomic_DNA"/>
</dbReference>
<keyword evidence="18" id="KW-1185">Reference proteome</keyword>
<dbReference type="Proteomes" id="UP000249203">
    <property type="component" value="Unassembled WGS sequence"/>
</dbReference>
<dbReference type="PROSITE" id="PS50035">
    <property type="entry name" value="PLD"/>
    <property type="match status" value="2"/>
</dbReference>
<evidence type="ECO:0000256" key="6">
    <source>
        <dbReference type="ARBA" id="ARBA00022737"/>
    </source>
</evidence>
<evidence type="ECO:0000313" key="18">
    <source>
        <dbReference type="Proteomes" id="UP000287865"/>
    </source>
</evidence>
<evidence type="ECO:0000313" key="15">
    <source>
        <dbReference type="EMBL" id="RAJ98938.1"/>
    </source>
</evidence>
<evidence type="ECO:0000256" key="13">
    <source>
        <dbReference type="SAM" id="Phobius"/>
    </source>
</evidence>
<evidence type="ECO:0000256" key="7">
    <source>
        <dbReference type="ARBA" id="ARBA00022989"/>
    </source>
</evidence>
<dbReference type="InterPro" id="IPR027379">
    <property type="entry name" value="CLS_N"/>
</dbReference>
<comment type="caution">
    <text evidence="15">The sequence shown here is derived from an EMBL/GenBank/DDBJ whole genome shotgun (WGS) entry which is preliminary data.</text>
</comment>
<keyword evidence="8" id="KW-0443">Lipid metabolism</keyword>
<feature type="domain" description="PLD phosphodiesterase" evidence="14">
    <location>
        <begin position="216"/>
        <end position="243"/>
    </location>
</feature>
<keyword evidence="11" id="KW-1208">Phospholipid metabolism</keyword>
<evidence type="ECO:0000259" key="14">
    <source>
        <dbReference type="PROSITE" id="PS50035"/>
    </source>
</evidence>
<keyword evidence="7 13" id="KW-1133">Transmembrane helix</keyword>
<dbReference type="PANTHER" id="PTHR21248">
    <property type="entry name" value="CARDIOLIPIN SYNTHASE"/>
    <property type="match status" value="1"/>
</dbReference>
<evidence type="ECO:0000313" key="16">
    <source>
        <dbReference type="EMBL" id="RUO25081.1"/>
    </source>
</evidence>
<keyword evidence="10" id="KW-0594">Phospholipid biosynthesis</keyword>
<keyword evidence="2" id="KW-1003">Cell membrane</keyword>
<dbReference type="InterPro" id="IPR025202">
    <property type="entry name" value="PLD-like_dom"/>
</dbReference>
<keyword evidence="5 13" id="KW-0812">Transmembrane</keyword>
<dbReference type="GO" id="GO:0032049">
    <property type="term" value="P:cardiolipin biosynthetic process"/>
    <property type="evidence" value="ECO:0007669"/>
    <property type="project" value="UniProtKB-UniRule"/>
</dbReference>
<dbReference type="InterPro" id="IPR022924">
    <property type="entry name" value="Cardiolipin_synthase"/>
</dbReference>
<reference evidence="15 17" key="2">
    <citation type="submission" date="2018-06" db="EMBL/GenBank/DDBJ databases">
        <title>Genomic Encyclopedia of Type Strains, Phase III (KMG-III): the genomes of soil and plant-associated and newly described type strains.</title>
        <authorList>
            <person name="Whitman W."/>
        </authorList>
    </citation>
    <scope>NUCLEOTIDE SEQUENCE [LARGE SCALE GENOMIC DNA]</scope>
    <source>
        <strain evidence="15 17">CGMCC 1.15366</strain>
    </source>
</reference>
<keyword evidence="6" id="KW-0677">Repeat</keyword>
<evidence type="ECO:0000256" key="8">
    <source>
        <dbReference type="ARBA" id="ARBA00023098"/>
    </source>
</evidence>
<proteinExistence type="predicted"/>
<dbReference type="SUPFAM" id="SSF56024">
    <property type="entry name" value="Phospholipase D/nuclease"/>
    <property type="match status" value="2"/>
</dbReference>
<evidence type="ECO:0000313" key="17">
    <source>
        <dbReference type="Proteomes" id="UP000249203"/>
    </source>
</evidence>
<evidence type="ECO:0000256" key="11">
    <source>
        <dbReference type="ARBA" id="ARBA00023264"/>
    </source>
</evidence>
<dbReference type="InterPro" id="IPR001736">
    <property type="entry name" value="PLipase_D/transphosphatidylase"/>
</dbReference>
<dbReference type="Pfam" id="PF13091">
    <property type="entry name" value="PLDc_2"/>
    <property type="match status" value="2"/>
</dbReference>
<dbReference type="EC" id="2.7.8.-" evidence="12"/>
<evidence type="ECO:0000256" key="3">
    <source>
        <dbReference type="ARBA" id="ARBA00022516"/>
    </source>
</evidence>
<dbReference type="SMART" id="SM00155">
    <property type="entry name" value="PLDc"/>
    <property type="match status" value="2"/>
</dbReference>
<dbReference type="RefSeq" id="WP_111569027.1">
    <property type="nucleotide sequence ID" value="NZ_PIPK01000004.1"/>
</dbReference>
<feature type="transmembrane region" description="Helical" evidence="13">
    <location>
        <begin position="6"/>
        <end position="24"/>
    </location>
</feature>
<gene>
    <name evidence="16" type="primary">cls</name>
    <name evidence="15" type="ORF">B0I24_104142</name>
    <name evidence="16" type="ORF">CWE07_06280</name>
</gene>
<organism evidence="15 17">
    <name type="scientific">Aliidiomarina maris</name>
    <dbReference type="NCBI Taxonomy" id="531312"/>
    <lineage>
        <taxon>Bacteria</taxon>
        <taxon>Pseudomonadati</taxon>
        <taxon>Pseudomonadota</taxon>
        <taxon>Gammaproteobacteria</taxon>
        <taxon>Alteromonadales</taxon>
        <taxon>Idiomarinaceae</taxon>
        <taxon>Aliidiomarina</taxon>
    </lineage>
</organism>
<evidence type="ECO:0000256" key="5">
    <source>
        <dbReference type="ARBA" id="ARBA00022692"/>
    </source>
</evidence>
<evidence type="ECO:0000256" key="4">
    <source>
        <dbReference type="ARBA" id="ARBA00022679"/>
    </source>
</evidence>
<dbReference type="NCBIfam" id="TIGR04265">
    <property type="entry name" value="bac_cardiolipin"/>
    <property type="match status" value="1"/>
</dbReference>
<evidence type="ECO:0000256" key="12">
    <source>
        <dbReference type="NCBIfam" id="TIGR04265"/>
    </source>
</evidence>
<dbReference type="Pfam" id="PF13396">
    <property type="entry name" value="PLDc_N"/>
    <property type="match status" value="1"/>
</dbReference>
<name>A0A327X174_9GAMM</name>
<evidence type="ECO:0000256" key="1">
    <source>
        <dbReference type="ARBA" id="ARBA00004651"/>
    </source>
</evidence>
<dbReference type="AlphaFoldDB" id="A0A327X174"/>
<keyword evidence="4" id="KW-0808">Transferase</keyword>
<sequence>MISSNILFVIYLVFVVGVTLRIIFKRQSLSATLAWLLIIYVVPLLGALLYFIFGEIQLGHRRAEKSESMREPYMRDLKRLTESLQNENDTLPDSPLAVAIQQLLHTRLGIGVLNYYDFTLIEDSDDIFDAIIADIRNARRTILMEFYIWHSQGRVNEVEQALVAAAERGVTIKILADDAGSWGFFFSQGYKQLRAAGIEVVDALPVSPWRLALRRADLRLHRKVVVIDDEIAYTGSMNMADPKFFNRKANVGEWIDAMVRFRGAAALGLAKVFAWDWEVETEQHYTTRLHTDKHPNQQWLASIPSGPGLGHEVITEVMLVSIYRADKEIVICTPYFVPPEPIFEALLQALGRGVKVTIVVPRRNDSRLVSWASRAFYEDLLQHGADIRMYNGGLLHTKAIIIDEQLALFGSVNLDARSLQLNFEISLALFHPQSCRAVCDLVAGYSKQSESICAERWHKRSILARLRERLVFFLSPLL</sequence>
<dbReference type="Gene3D" id="3.30.870.10">
    <property type="entry name" value="Endonuclease Chain A"/>
    <property type="match status" value="2"/>
</dbReference>
<feature type="transmembrane region" description="Helical" evidence="13">
    <location>
        <begin position="31"/>
        <end position="53"/>
    </location>
</feature>
<feature type="domain" description="PLD phosphodiesterase" evidence="14">
    <location>
        <begin position="391"/>
        <end position="418"/>
    </location>
</feature>
<dbReference type="GO" id="GO:0005886">
    <property type="term" value="C:plasma membrane"/>
    <property type="evidence" value="ECO:0007669"/>
    <property type="project" value="UniProtKB-SubCell"/>
</dbReference>
<accession>A0A327X174</accession>
<evidence type="ECO:0000256" key="2">
    <source>
        <dbReference type="ARBA" id="ARBA00022475"/>
    </source>
</evidence>
<protein>
    <recommendedName>
        <fullName evidence="12">Cardiolipin synthase</fullName>
        <ecNumber evidence="12">2.7.8.-</ecNumber>
    </recommendedName>
</protein>
<dbReference type="GO" id="GO:0008808">
    <property type="term" value="F:cardiolipin synthase activity"/>
    <property type="evidence" value="ECO:0007669"/>
    <property type="project" value="UniProtKB-UniRule"/>
</dbReference>